<sequence length="18" mass="2046">MARKFSAIFCSVCSFYEG</sequence>
<protein>
    <submittedName>
        <fullName evidence="1">Uncharacterized protein</fullName>
    </submittedName>
</protein>
<proteinExistence type="predicted"/>
<reference evidence="1" key="2">
    <citation type="journal article" date="2015" name="Data Brief">
        <title>Shoot transcriptome of the giant reed, Arundo donax.</title>
        <authorList>
            <person name="Barrero R.A."/>
            <person name="Guerrero F.D."/>
            <person name="Moolhuijzen P."/>
            <person name="Goolsby J.A."/>
            <person name="Tidwell J."/>
            <person name="Bellgard S.E."/>
            <person name="Bellgard M.I."/>
        </authorList>
    </citation>
    <scope>NUCLEOTIDE SEQUENCE</scope>
    <source>
        <tissue evidence="1">Shoot tissue taken approximately 20 cm above the soil surface</tissue>
    </source>
</reference>
<organism evidence="1">
    <name type="scientific">Arundo donax</name>
    <name type="common">Giant reed</name>
    <name type="synonym">Donax arundinaceus</name>
    <dbReference type="NCBI Taxonomy" id="35708"/>
    <lineage>
        <taxon>Eukaryota</taxon>
        <taxon>Viridiplantae</taxon>
        <taxon>Streptophyta</taxon>
        <taxon>Embryophyta</taxon>
        <taxon>Tracheophyta</taxon>
        <taxon>Spermatophyta</taxon>
        <taxon>Magnoliopsida</taxon>
        <taxon>Liliopsida</taxon>
        <taxon>Poales</taxon>
        <taxon>Poaceae</taxon>
        <taxon>PACMAD clade</taxon>
        <taxon>Arundinoideae</taxon>
        <taxon>Arundineae</taxon>
        <taxon>Arundo</taxon>
    </lineage>
</organism>
<accession>A0A0A8YWK4</accession>
<reference evidence="1" key="1">
    <citation type="submission" date="2014-09" db="EMBL/GenBank/DDBJ databases">
        <authorList>
            <person name="Magalhaes I.L.F."/>
            <person name="Oliveira U."/>
            <person name="Santos F.R."/>
            <person name="Vidigal T.H.D.A."/>
            <person name="Brescovit A.D."/>
            <person name="Santos A.J."/>
        </authorList>
    </citation>
    <scope>NUCLEOTIDE SEQUENCE</scope>
    <source>
        <tissue evidence="1">Shoot tissue taken approximately 20 cm above the soil surface</tissue>
    </source>
</reference>
<evidence type="ECO:0000313" key="1">
    <source>
        <dbReference type="EMBL" id="JAD30961.1"/>
    </source>
</evidence>
<name>A0A0A8YWK4_ARUDO</name>
<dbReference type="EMBL" id="GBRH01266934">
    <property type="protein sequence ID" value="JAD30961.1"/>
    <property type="molecule type" value="Transcribed_RNA"/>
</dbReference>
<dbReference type="AlphaFoldDB" id="A0A0A8YWK4"/>